<dbReference type="GO" id="GO:0070531">
    <property type="term" value="C:BRCA1-A complex"/>
    <property type="evidence" value="ECO:0007669"/>
    <property type="project" value="TreeGrafter"/>
</dbReference>
<feature type="repeat" description="ANK" evidence="3">
    <location>
        <begin position="15"/>
        <end position="47"/>
    </location>
</feature>
<dbReference type="InterPro" id="IPR036770">
    <property type="entry name" value="Ankyrin_rpt-contain_sf"/>
</dbReference>
<evidence type="ECO:0000313" key="5">
    <source>
        <dbReference type="Proteomes" id="UP000053660"/>
    </source>
</evidence>
<keyword evidence="1" id="KW-0677">Repeat</keyword>
<dbReference type="Pfam" id="PF12796">
    <property type="entry name" value="Ank_2"/>
    <property type="match status" value="1"/>
</dbReference>
<reference evidence="4 5" key="1">
    <citation type="submission" date="2014-03" db="EMBL/GenBank/DDBJ databases">
        <title>Draft genome of the hookworm Oesophagostomum dentatum.</title>
        <authorList>
            <person name="Mitreva M."/>
        </authorList>
    </citation>
    <scope>NUCLEOTIDE SEQUENCE [LARGE SCALE GENOMIC DNA]</scope>
    <source>
        <strain evidence="4 5">OD-Hann</strain>
    </source>
</reference>
<dbReference type="GO" id="GO:0004842">
    <property type="term" value="F:ubiquitin-protein transferase activity"/>
    <property type="evidence" value="ECO:0007669"/>
    <property type="project" value="TreeGrafter"/>
</dbReference>
<dbReference type="PANTHER" id="PTHR24171:SF8">
    <property type="entry name" value="BRCA1-ASSOCIATED RING DOMAIN PROTEIN 1"/>
    <property type="match status" value="1"/>
</dbReference>
<dbReference type="Gene3D" id="1.25.40.20">
    <property type="entry name" value="Ankyrin repeat-containing domain"/>
    <property type="match status" value="1"/>
</dbReference>
<evidence type="ECO:0000313" key="4">
    <source>
        <dbReference type="EMBL" id="KHJ95077.1"/>
    </source>
</evidence>
<dbReference type="Proteomes" id="UP000053660">
    <property type="component" value="Unassembled WGS sequence"/>
</dbReference>
<dbReference type="AlphaFoldDB" id="A0A0B1TGY8"/>
<dbReference type="GO" id="GO:0031436">
    <property type="term" value="C:BRCA1-BARD1 complex"/>
    <property type="evidence" value="ECO:0007669"/>
    <property type="project" value="TreeGrafter"/>
</dbReference>
<proteinExistence type="predicted"/>
<keyword evidence="5" id="KW-1185">Reference proteome</keyword>
<keyword evidence="2 3" id="KW-0040">ANK repeat</keyword>
<name>A0A0B1TGY8_OESDE</name>
<evidence type="ECO:0000256" key="3">
    <source>
        <dbReference type="PROSITE-ProRule" id="PRU00023"/>
    </source>
</evidence>
<accession>A0A0B1TGY8</accession>
<dbReference type="PROSITE" id="PS50297">
    <property type="entry name" value="ANK_REP_REGION"/>
    <property type="match status" value="1"/>
</dbReference>
<dbReference type="GO" id="GO:0085020">
    <property type="term" value="P:protein K6-linked ubiquitination"/>
    <property type="evidence" value="ECO:0007669"/>
    <property type="project" value="TreeGrafter"/>
</dbReference>
<dbReference type="InterPro" id="IPR002110">
    <property type="entry name" value="Ankyrin_rpt"/>
</dbReference>
<organism evidence="4 5">
    <name type="scientific">Oesophagostomum dentatum</name>
    <name type="common">Nodular worm</name>
    <dbReference type="NCBI Taxonomy" id="61180"/>
    <lineage>
        <taxon>Eukaryota</taxon>
        <taxon>Metazoa</taxon>
        <taxon>Ecdysozoa</taxon>
        <taxon>Nematoda</taxon>
        <taxon>Chromadorea</taxon>
        <taxon>Rhabditida</taxon>
        <taxon>Rhabditina</taxon>
        <taxon>Rhabditomorpha</taxon>
        <taxon>Strongyloidea</taxon>
        <taxon>Strongylidae</taxon>
        <taxon>Oesophagostomum</taxon>
    </lineage>
</organism>
<dbReference type="OrthoDB" id="5803825at2759"/>
<evidence type="ECO:0000256" key="2">
    <source>
        <dbReference type="ARBA" id="ARBA00023043"/>
    </source>
</evidence>
<sequence>MSLPPVTLTQEVVKNGITPLMMACVHGSDALIRLLLAAGADCSTVDKRNNSVYHAAALHGRDDVLQLLIRYGSPLDIFLATTQYRRAGFMHFMRRYYEGAAVEK</sequence>
<protein>
    <submittedName>
        <fullName evidence="4">Ankyrin repeat protein</fullName>
    </submittedName>
</protein>
<evidence type="ECO:0000256" key="1">
    <source>
        <dbReference type="ARBA" id="ARBA00022737"/>
    </source>
</evidence>
<dbReference type="EMBL" id="KN550089">
    <property type="protein sequence ID" value="KHJ95077.1"/>
    <property type="molecule type" value="Genomic_DNA"/>
</dbReference>
<gene>
    <name evidence="4" type="ORF">OESDEN_04984</name>
</gene>
<dbReference type="PANTHER" id="PTHR24171">
    <property type="entry name" value="ANKYRIN REPEAT DOMAIN-CONTAINING PROTEIN 39-RELATED"/>
    <property type="match status" value="1"/>
</dbReference>
<dbReference type="PROSITE" id="PS50088">
    <property type="entry name" value="ANK_REPEAT"/>
    <property type="match status" value="1"/>
</dbReference>
<dbReference type="SMART" id="SM00248">
    <property type="entry name" value="ANK"/>
    <property type="match status" value="2"/>
</dbReference>
<dbReference type="SUPFAM" id="SSF48403">
    <property type="entry name" value="Ankyrin repeat"/>
    <property type="match status" value="1"/>
</dbReference>